<evidence type="ECO:0000256" key="2">
    <source>
        <dbReference type="ARBA" id="ARBA00005417"/>
    </source>
</evidence>
<evidence type="ECO:0000256" key="3">
    <source>
        <dbReference type="ARBA" id="ARBA00022448"/>
    </source>
</evidence>
<feature type="domain" description="ABC transmembrane type-1" evidence="12">
    <location>
        <begin position="71"/>
        <end position="334"/>
    </location>
</feature>
<dbReference type="HOGENOM" id="CLU_000604_84_3_5"/>
<dbReference type="InterPro" id="IPR039421">
    <property type="entry name" value="Type_1_exporter"/>
</dbReference>
<dbReference type="InterPro" id="IPR017871">
    <property type="entry name" value="ABC_transporter-like_CS"/>
</dbReference>
<keyword evidence="4" id="KW-1003">Cell membrane</keyword>
<gene>
    <name evidence="13" type="ORF">HPDFL43_01590</name>
</gene>
<dbReference type="OrthoDB" id="9804259at2"/>
<evidence type="ECO:0000259" key="12">
    <source>
        <dbReference type="PROSITE" id="PS50929"/>
    </source>
</evidence>
<feature type="transmembrane region" description="Helical" evidence="10">
    <location>
        <begin position="303"/>
        <end position="326"/>
    </location>
</feature>
<evidence type="ECO:0000259" key="11">
    <source>
        <dbReference type="PROSITE" id="PS50893"/>
    </source>
</evidence>
<reference evidence="13 14" key="2">
    <citation type="submission" date="2012-06" db="EMBL/GenBank/DDBJ databases">
        <authorList>
            <person name="Fiebig A."/>
        </authorList>
    </citation>
    <scope>NUCLEOTIDE SEQUENCE [LARGE SCALE GENOMIC DNA]</scope>
    <source>
        <strain evidence="13 14">DFL-43</strain>
    </source>
</reference>
<dbReference type="SUPFAM" id="SSF90123">
    <property type="entry name" value="ABC transporter transmembrane region"/>
    <property type="match status" value="1"/>
</dbReference>
<organism evidence="13 14">
    <name type="scientific">Hoeflea phototrophica (strain DSM 17068 / NCIMB 14078 / DFL-43)</name>
    <dbReference type="NCBI Taxonomy" id="411684"/>
    <lineage>
        <taxon>Bacteria</taxon>
        <taxon>Pseudomonadati</taxon>
        <taxon>Pseudomonadota</taxon>
        <taxon>Alphaproteobacteria</taxon>
        <taxon>Hyphomicrobiales</taxon>
        <taxon>Rhizobiaceae</taxon>
        <taxon>Hoeflea</taxon>
    </lineage>
</organism>
<dbReference type="AlphaFoldDB" id="A9CZU6"/>
<evidence type="ECO:0000256" key="5">
    <source>
        <dbReference type="ARBA" id="ARBA00022692"/>
    </source>
</evidence>
<keyword evidence="3" id="KW-0813">Transport</keyword>
<feature type="transmembrane region" description="Helical" evidence="10">
    <location>
        <begin position="32"/>
        <end position="60"/>
    </location>
</feature>
<dbReference type="GO" id="GO:0005524">
    <property type="term" value="F:ATP binding"/>
    <property type="evidence" value="ECO:0007669"/>
    <property type="project" value="UniProtKB-KW"/>
</dbReference>
<dbReference type="EMBL" id="ABIA03000002">
    <property type="protein sequence ID" value="EDQ34849.2"/>
    <property type="molecule type" value="Genomic_DNA"/>
</dbReference>
<evidence type="ECO:0000256" key="4">
    <source>
        <dbReference type="ARBA" id="ARBA00022475"/>
    </source>
</evidence>
<dbReference type="InterPro" id="IPR003439">
    <property type="entry name" value="ABC_transporter-like_ATP-bd"/>
</dbReference>
<keyword evidence="8 10" id="KW-1133">Transmembrane helix</keyword>
<dbReference type="Gene3D" id="3.40.50.300">
    <property type="entry name" value="P-loop containing nucleotide triphosphate hydrolases"/>
    <property type="match status" value="1"/>
</dbReference>
<dbReference type="InterPro" id="IPR003593">
    <property type="entry name" value="AAA+_ATPase"/>
</dbReference>
<evidence type="ECO:0000256" key="7">
    <source>
        <dbReference type="ARBA" id="ARBA00022840"/>
    </source>
</evidence>
<dbReference type="SUPFAM" id="SSF52540">
    <property type="entry name" value="P-loop containing nucleoside triphosphate hydrolases"/>
    <property type="match status" value="1"/>
</dbReference>
<evidence type="ECO:0000313" key="13">
    <source>
        <dbReference type="EMBL" id="EDQ34849.2"/>
    </source>
</evidence>
<name>A9CZU6_HOEPD</name>
<evidence type="ECO:0000256" key="9">
    <source>
        <dbReference type="ARBA" id="ARBA00023136"/>
    </source>
</evidence>
<dbReference type="PANTHER" id="PTHR24221">
    <property type="entry name" value="ATP-BINDING CASSETTE SUB-FAMILY B"/>
    <property type="match status" value="1"/>
</dbReference>
<protein>
    <submittedName>
        <fullName evidence="13">ABC-type bacteriocin/lantibiotic exporter</fullName>
    </submittedName>
</protein>
<dbReference type="PANTHER" id="PTHR24221:SF654">
    <property type="entry name" value="ATP-BINDING CASSETTE SUB-FAMILY B MEMBER 6"/>
    <property type="match status" value="1"/>
</dbReference>
<dbReference type="Proteomes" id="UP000004291">
    <property type="component" value="Chromosome"/>
</dbReference>
<accession>A9CZU6</accession>
<dbReference type="PROSITE" id="PS50893">
    <property type="entry name" value="ABC_TRANSPORTER_2"/>
    <property type="match status" value="1"/>
</dbReference>
<dbReference type="GO" id="GO:0140359">
    <property type="term" value="F:ABC-type transporter activity"/>
    <property type="evidence" value="ECO:0007669"/>
    <property type="project" value="InterPro"/>
</dbReference>
<feature type="domain" description="ABC transporter" evidence="11">
    <location>
        <begin position="369"/>
        <end position="607"/>
    </location>
</feature>
<dbReference type="GO" id="GO:0005886">
    <property type="term" value="C:plasma membrane"/>
    <property type="evidence" value="ECO:0007669"/>
    <property type="project" value="UniProtKB-SubCell"/>
</dbReference>
<dbReference type="SMART" id="SM00382">
    <property type="entry name" value="AAA"/>
    <property type="match status" value="1"/>
</dbReference>
<dbReference type="PROSITE" id="PS50929">
    <property type="entry name" value="ABC_TM1F"/>
    <property type="match status" value="1"/>
</dbReference>
<dbReference type="InterPro" id="IPR011527">
    <property type="entry name" value="ABC1_TM_dom"/>
</dbReference>
<dbReference type="eggNOG" id="COG1132">
    <property type="taxonomic scope" value="Bacteria"/>
</dbReference>
<dbReference type="RefSeq" id="WP_156970193.1">
    <property type="nucleotide sequence ID" value="NZ_CM002917.1"/>
</dbReference>
<feature type="transmembrane region" description="Helical" evidence="10">
    <location>
        <begin position="192"/>
        <end position="209"/>
    </location>
</feature>
<evidence type="ECO:0000256" key="10">
    <source>
        <dbReference type="SAM" id="Phobius"/>
    </source>
</evidence>
<feature type="transmembrane region" description="Helical" evidence="10">
    <location>
        <begin position="72"/>
        <end position="101"/>
    </location>
</feature>
<dbReference type="Pfam" id="PF00005">
    <property type="entry name" value="ABC_tran"/>
    <property type="match status" value="1"/>
</dbReference>
<keyword evidence="6" id="KW-0547">Nucleotide-binding</keyword>
<sequence length="615" mass="68445">MGFLVKRLLSNSLSPEGLSFIKDQLWPRRFKVAGLLTLSLFAAIIEMTGLGLVFPLLILIVEPHQIERFQFLVWLTGTLGIDAGTSTSIFLIALIGGIMVAKNAYMLIFNRLQYSLLAQWKTELSYRLMRVYIFSDFELHLSKSSSEIIRNISLTAAVFDQYITAIISLTTNGIMLTALGLLLFAFLPGESIYGLIAIFVIAVMIYYFMRRRFEDIGREMNSIFQRRQSILRQSIGMIKETKLLARESFFLESFKTVEGRNFNRQAHYNFLSSFPPLAIEGAVILAILSLVGYILILSGSQPVGFAILGVMAATLFRVAPLVNRILTGLQMMNLSKNSVEIVAKELSDQEGKVYQPTVEPKALSFKHQLRLEGVSYSYPTGNAPAVRNVSVEIPRNGIIGITGTSGSGKSTLVTLMMGLLRPQCGSIKVDGDMLNSQEALRAWHRHIGYVPQSVFLIEDSIARNVAFAAGAEELDEGRIRSTLEVVQLWDFVQSLPNGMHEFVGEDGNRLSGGQRQRLGIARALYADPEVLVLDEATSALDAAIEKAFTDSLMRLRGSRTIIIIAHRLSTLRECDQVIMMEKGEVIDMASFETLESRCPSFKQLVDLSRLDKLPS</sequence>
<dbReference type="FunFam" id="3.40.50.300:FF:000299">
    <property type="entry name" value="ABC transporter ATP-binding protein/permease"/>
    <property type="match status" value="1"/>
</dbReference>
<feature type="transmembrane region" description="Helical" evidence="10">
    <location>
        <begin position="277"/>
        <end position="297"/>
    </location>
</feature>
<reference evidence="13 14" key="1">
    <citation type="submission" date="2007-10" db="EMBL/GenBank/DDBJ databases">
        <authorList>
            <person name="Wagner-Dobler I."/>
            <person name="Ferriera S."/>
            <person name="Johnson J."/>
            <person name="Kravitz S."/>
            <person name="Beeson K."/>
            <person name="Sutton G."/>
            <person name="Rogers Y.-H."/>
            <person name="Friedman R."/>
            <person name="Frazier M."/>
            <person name="Venter J.C."/>
        </authorList>
    </citation>
    <scope>NUCLEOTIDE SEQUENCE [LARGE SCALE GENOMIC DNA]</scope>
    <source>
        <strain evidence="13 14">DFL-43</strain>
    </source>
</reference>
<keyword evidence="7" id="KW-0067">ATP-binding</keyword>
<evidence type="ECO:0000256" key="6">
    <source>
        <dbReference type="ARBA" id="ARBA00022741"/>
    </source>
</evidence>
<dbReference type="GO" id="GO:0034040">
    <property type="term" value="F:ATPase-coupled lipid transmembrane transporter activity"/>
    <property type="evidence" value="ECO:0007669"/>
    <property type="project" value="TreeGrafter"/>
</dbReference>
<evidence type="ECO:0000313" key="14">
    <source>
        <dbReference type="Proteomes" id="UP000004291"/>
    </source>
</evidence>
<dbReference type="InterPro" id="IPR027417">
    <property type="entry name" value="P-loop_NTPase"/>
</dbReference>
<keyword evidence="14" id="KW-1185">Reference proteome</keyword>
<proteinExistence type="inferred from homology"/>
<dbReference type="GO" id="GO:0016887">
    <property type="term" value="F:ATP hydrolysis activity"/>
    <property type="evidence" value="ECO:0007669"/>
    <property type="project" value="InterPro"/>
</dbReference>
<keyword evidence="5 10" id="KW-0812">Transmembrane</keyword>
<evidence type="ECO:0000256" key="1">
    <source>
        <dbReference type="ARBA" id="ARBA00004651"/>
    </source>
</evidence>
<dbReference type="InterPro" id="IPR036640">
    <property type="entry name" value="ABC1_TM_sf"/>
</dbReference>
<comment type="similarity">
    <text evidence="2">Belongs to the ABC transporter superfamily.</text>
</comment>
<comment type="subcellular location">
    <subcellularLocation>
        <location evidence="1">Cell membrane</location>
        <topology evidence="1">Multi-pass membrane protein</topology>
    </subcellularLocation>
</comment>
<dbReference type="CDD" id="cd03228">
    <property type="entry name" value="ABCC_MRP_Like"/>
    <property type="match status" value="1"/>
</dbReference>
<dbReference type="STRING" id="411684.HPDFL43_01590"/>
<evidence type="ECO:0000256" key="8">
    <source>
        <dbReference type="ARBA" id="ARBA00022989"/>
    </source>
</evidence>
<dbReference type="PROSITE" id="PS00211">
    <property type="entry name" value="ABC_TRANSPORTER_1"/>
    <property type="match status" value="1"/>
</dbReference>
<comment type="caution">
    <text evidence="13">The sequence shown here is derived from an EMBL/GenBank/DDBJ whole genome shotgun (WGS) entry which is preliminary data.</text>
</comment>
<feature type="transmembrane region" description="Helical" evidence="10">
    <location>
        <begin position="162"/>
        <end position="186"/>
    </location>
</feature>
<keyword evidence="9 10" id="KW-0472">Membrane</keyword>
<dbReference type="Gene3D" id="1.20.1560.10">
    <property type="entry name" value="ABC transporter type 1, transmembrane domain"/>
    <property type="match status" value="1"/>
</dbReference>